<dbReference type="EMBL" id="LWQT01000073">
    <property type="protein sequence ID" value="OAN48664.1"/>
    <property type="molecule type" value="Genomic_DNA"/>
</dbReference>
<comment type="caution">
    <text evidence="2">The sequence shown here is derived from an EMBL/GenBank/DDBJ whole genome shotgun (WGS) entry which is preliminary data.</text>
</comment>
<dbReference type="STRING" id="1285242.A6A04_20000"/>
<dbReference type="Proteomes" id="UP000078428">
    <property type="component" value="Unassembled WGS sequence"/>
</dbReference>
<organism evidence="2 3">
    <name type="scientific">Paramagnetospirillum marisnigri</name>
    <dbReference type="NCBI Taxonomy" id="1285242"/>
    <lineage>
        <taxon>Bacteria</taxon>
        <taxon>Pseudomonadati</taxon>
        <taxon>Pseudomonadota</taxon>
        <taxon>Alphaproteobacteria</taxon>
        <taxon>Rhodospirillales</taxon>
        <taxon>Magnetospirillaceae</taxon>
        <taxon>Paramagnetospirillum</taxon>
    </lineage>
</organism>
<sequence length="94" mass="10176">MLFGVSSRCDLDGFQAGSKFHPEFIADHRTETNAMPNITNLSRHPQPFSFVVLLKSGNCIGHAVRLLPVPANDNTQPNGNNPPKPPALAMRLAA</sequence>
<evidence type="ECO:0000313" key="2">
    <source>
        <dbReference type="EMBL" id="OAN48664.1"/>
    </source>
</evidence>
<protein>
    <submittedName>
        <fullName evidence="2">Uncharacterized protein</fullName>
    </submittedName>
</protein>
<proteinExistence type="predicted"/>
<evidence type="ECO:0000313" key="3">
    <source>
        <dbReference type="Proteomes" id="UP000078428"/>
    </source>
</evidence>
<name>A0A178MKY2_9PROT</name>
<gene>
    <name evidence="2" type="ORF">A6A04_20000</name>
</gene>
<reference evidence="2 3" key="1">
    <citation type="submission" date="2016-04" db="EMBL/GenBank/DDBJ databases">
        <title>Draft genome sequence of freshwater magnetotactic bacteria Magnetospirillum marisnigri SP-1 and Magnetospirillum moscoviense BB-1.</title>
        <authorList>
            <person name="Koziaeva V."/>
            <person name="Dziuba M.V."/>
            <person name="Ivanov T.M."/>
            <person name="Kuznetsov B."/>
            <person name="Grouzdev D.S."/>
        </authorList>
    </citation>
    <scope>NUCLEOTIDE SEQUENCE [LARGE SCALE GENOMIC DNA]</scope>
    <source>
        <strain evidence="2 3">SP-1</strain>
    </source>
</reference>
<accession>A0A178MKY2</accession>
<evidence type="ECO:0000256" key="1">
    <source>
        <dbReference type="SAM" id="MobiDB-lite"/>
    </source>
</evidence>
<keyword evidence="3" id="KW-1185">Reference proteome</keyword>
<feature type="region of interest" description="Disordered" evidence="1">
    <location>
        <begin position="71"/>
        <end position="94"/>
    </location>
</feature>
<dbReference type="AlphaFoldDB" id="A0A178MKY2"/>